<evidence type="ECO:0000256" key="1">
    <source>
        <dbReference type="ARBA" id="ARBA00022679"/>
    </source>
</evidence>
<comment type="catalytic activity">
    <reaction evidence="3">
        <text>N(6)-acetyl-L-lysyl-[protein] + NAD(+) + H2O = 2''-O-acetyl-ADP-D-ribose + nicotinamide + L-lysyl-[protein]</text>
        <dbReference type="Rhea" id="RHEA:43636"/>
        <dbReference type="Rhea" id="RHEA-COMP:9752"/>
        <dbReference type="Rhea" id="RHEA-COMP:10731"/>
        <dbReference type="ChEBI" id="CHEBI:15377"/>
        <dbReference type="ChEBI" id="CHEBI:17154"/>
        <dbReference type="ChEBI" id="CHEBI:29969"/>
        <dbReference type="ChEBI" id="CHEBI:57540"/>
        <dbReference type="ChEBI" id="CHEBI:61930"/>
        <dbReference type="ChEBI" id="CHEBI:83767"/>
        <dbReference type="EC" id="2.3.1.286"/>
    </reaction>
</comment>
<keyword evidence="3" id="KW-0963">Cytoplasm</keyword>
<dbReference type="PROSITE" id="PS50305">
    <property type="entry name" value="SIRTUIN"/>
    <property type="match status" value="1"/>
</dbReference>
<evidence type="ECO:0000313" key="7">
    <source>
        <dbReference type="Proteomes" id="UP001430306"/>
    </source>
</evidence>
<reference evidence="6" key="1">
    <citation type="submission" date="2021-11" db="EMBL/GenBank/DDBJ databases">
        <title>Genome sequence.</title>
        <authorList>
            <person name="Sun Q."/>
        </authorList>
    </citation>
    <scope>NUCLEOTIDE SEQUENCE</scope>
    <source>
        <strain evidence="6">JC740</strain>
    </source>
</reference>
<keyword evidence="7" id="KW-1185">Reference proteome</keyword>
<evidence type="ECO:0000256" key="4">
    <source>
        <dbReference type="PROSITE-ProRule" id="PRU00236"/>
    </source>
</evidence>
<evidence type="ECO:0000313" key="6">
    <source>
        <dbReference type="EMBL" id="MCC9644016.1"/>
    </source>
</evidence>
<sequence length="239" mass="26319">MNVLILTGAGISAESGIPTFRDADGLWEGHAVEEVATPQGFARNPDLVHEFYNQRRRALQQPNIQPNAAHVALADFERDHLAKDRGRFLLVTQNIDNLHQRAGSQNVLAMHGQLLQARCLYTETIFDWTDDLSVDTPHPEEPENDSMRGCLRPNVVWFGEMPIGLSRIEQAAQAADLFIAIGTSGLVYPAAGIVAQTPPSCRRIEVNLDNTPASSAFDETIRGKAGDEVPQLLDHFKAM</sequence>
<feature type="binding site" evidence="3">
    <location>
        <position position="52"/>
    </location>
    <ligand>
        <name>substrate</name>
    </ligand>
</feature>
<dbReference type="Pfam" id="PF02146">
    <property type="entry name" value="SIR2"/>
    <property type="match status" value="1"/>
</dbReference>
<dbReference type="InterPro" id="IPR050134">
    <property type="entry name" value="NAD-dep_sirtuin_deacylases"/>
</dbReference>
<dbReference type="InterPro" id="IPR026590">
    <property type="entry name" value="Ssirtuin_cat_dom"/>
</dbReference>
<evidence type="ECO:0000256" key="2">
    <source>
        <dbReference type="ARBA" id="ARBA00023027"/>
    </source>
</evidence>
<dbReference type="Gene3D" id="3.40.50.1220">
    <property type="entry name" value="TPP-binding domain"/>
    <property type="match status" value="1"/>
</dbReference>
<name>A0ABS8NKI2_9BACT</name>
<feature type="binding site" evidence="3">
    <location>
        <position position="55"/>
    </location>
    <ligand>
        <name>substrate</name>
    </ligand>
</feature>
<gene>
    <name evidence="3" type="primary">cobB</name>
    <name evidence="6" type="ORF">LOC71_17165</name>
</gene>
<dbReference type="SUPFAM" id="SSF52467">
    <property type="entry name" value="DHS-like NAD/FAD-binding domain"/>
    <property type="match status" value="1"/>
</dbReference>
<dbReference type="CDD" id="cd01412">
    <property type="entry name" value="SIRT5_Af1_CobB"/>
    <property type="match status" value="1"/>
</dbReference>
<comment type="subcellular location">
    <subcellularLocation>
        <location evidence="3">Cytoplasm</location>
    </subcellularLocation>
</comment>
<dbReference type="RefSeq" id="WP_230275064.1">
    <property type="nucleotide sequence ID" value="NZ_JAJKFW010000025.1"/>
</dbReference>
<feature type="binding site" evidence="3">
    <location>
        <begin position="8"/>
        <end position="27"/>
    </location>
    <ligand>
        <name>NAD(+)</name>
        <dbReference type="ChEBI" id="CHEBI:57540"/>
    </ligand>
</feature>
<dbReference type="Gene3D" id="3.30.1600.10">
    <property type="entry name" value="SIR2/SIRT2 'Small Domain"/>
    <property type="match status" value="1"/>
</dbReference>
<proteinExistence type="inferred from homology"/>
<comment type="similarity">
    <text evidence="3">Belongs to the sirtuin family. Class III subfamily.</text>
</comment>
<evidence type="ECO:0000259" key="5">
    <source>
        <dbReference type="PROSITE" id="PS50305"/>
    </source>
</evidence>
<comment type="domain">
    <text evidence="3">2 residues (Tyr-52 and Arg-55) present in a large hydrophobic pocket are probably involved in substrate specificity. They are important for desuccinylation activity, but dispensable for deacetylation activity.</text>
</comment>
<dbReference type="Proteomes" id="UP001430306">
    <property type="component" value="Unassembled WGS sequence"/>
</dbReference>
<evidence type="ECO:0000256" key="3">
    <source>
        <dbReference type="HAMAP-Rule" id="MF_01121"/>
    </source>
</evidence>
<keyword evidence="1" id="KW-0808">Transferase</keyword>
<feature type="domain" description="Deacetylase sirtuin-type" evidence="5">
    <location>
        <begin position="1"/>
        <end position="239"/>
    </location>
</feature>
<dbReference type="EMBL" id="JAJKFW010000025">
    <property type="protein sequence ID" value="MCC9644016.1"/>
    <property type="molecule type" value="Genomic_DNA"/>
</dbReference>
<dbReference type="EC" id="2.3.1.286" evidence="3"/>
<comment type="caution">
    <text evidence="6">The sequence shown here is derived from an EMBL/GenBank/DDBJ whole genome shotgun (WGS) entry which is preliminary data.</text>
</comment>
<accession>A0ABS8NKI2</accession>
<feature type="binding site" evidence="3">
    <location>
        <begin position="93"/>
        <end position="96"/>
    </location>
    <ligand>
        <name>NAD(+)</name>
        <dbReference type="ChEBI" id="CHEBI:57540"/>
    </ligand>
</feature>
<comment type="function">
    <text evidence="3">NAD-dependent lysine deacetylase and desuccinylase that specifically removes acetyl and succinyl groups on target proteins. Modulates the activities of several proteins which are inactive in their acylated form.</text>
</comment>
<organism evidence="6 7">
    <name type="scientific">Rhodopirellula halodulae</name>
    <dbReference type="NCBI Taxonomy" id="2894198"/>
    <lineage>
        <taxon>Bacteria</taxon>
        <taxon>Pseudomonadati</taxon>
        <taxon>Planctomycetota</taxon>
        <taxon>Planctomycetia</taxon>
        <taxon>Pirellulales</taxon>
        <taxon>Pirellulaceae</taxon>
        <taxon>Rhodopirellula</taxon>
    </lineage>
</organism>
<comment type="caution">
    <text evidence="3 4">Lacks conserved residue(s) required for the propagation of feature annotation.</text>
</comment>
<dbReference type="PANTHER" id="PTHR11085">
    <property type="entry name" value="NAD-DEPENDENT PROTEIN DEACYLASE SIRTUIN-5, MITOCHONDRIAL-RELATED"/>
    <property type="match status" value="1"/>
</dbReference>
<protein>
    <recommendedName>
        <fullName evidence="3">NAD-dependent protein deacylase</fullName>
        <ecNumber evidence="3">2.3.1.286</ecNumber>
    </recommendedName>
    <alternativeName>
        <fullName evidence="3">Regulatory protein SIR2 homolog</fullName>
    </alternativeName>
</protein>
<comment type="catalytic activity">
    <reaction evidence="3">
        <text>N(6)-succinyl-L-lysyl-[protein] + NAD(+) + H2O = 2''-O-succinyl-ADP-D-ribose + nicotinamide + L-lysyl-[protein]</text>
        <dbReference type="Rhea" id="RHEA:47668"/>
        <dbReference type="Rhea" id="RHEA-COMP:9752"/>
        <dbReference type="Rhea" id="RHEA-COMP:11877"/>
        <dbReference type="ChEBI" id="CHEBI:15377"/>
        <dbReference type="ChEBI" id="CHEBI:17154"/>
        <dbReference type="ChEBI" id="CHEBI:29969"/>
        <dbReference type="ChEBI" id="CHEBI:57540"/>
        <dbReference type="ChEBI" id="CHEBI:87830"/>
        <dbReference type="ChEBI" id="CHEBI:87832"/>
    </reaction>
</comment>
<feature type="active site" description="Proton acceptor" evidence="3">
    <location>
        <position position="111"/>
    </location>
</feature>
<dbReference type="InterPro" id="IPR026591">
    <property type="entry name" value="Sirtuin_cat_small_dom_sf"/>
</dbReference>
<dbReference type="HAMAP" id="MF_01121">
    <property type="entry name" value="Sirtuin_ClassIII"/>
    <property type="match status" value="1"/>
</dbReference>
<keyword evidence="2 3" id="KW-0520">NAD</keyword>
<feature type="binding site" evidence="3">
    <location>
        <begin position="182"/>
        <end position="184"/>
    </location>
    <ligand>
        <name>NAD(+)</name>
        <dbReference type="ChEBI" id="CHEBI:57540"/>
    </ligand>
</feature>
<dbReference type="InterPro" id="IPR029035">
    <property type="entry name" value="DHS-like_NAD/FAD-binding_dom"/>
</dbReference>
<dbReference type="PANTHER" id="PTHR11085:SF4">
    <property type="entry name" value="NAD-DEPENDENT PROTEIN DEACYLASE"/>
    <property type="match status" value="1"/>
</dbReference>
<dbReference type="InterPro" id="IPR027546">
    <property type="entry name" value="Sirtuin_class_III"/>
</dbReference>
<feature type="binding site" evidence="3">
    <location>
        <position position="225"/>
    </location>
    <ligand>
        <name>NAD(+)</name>
        <dbReference type="ChEBI" id="CHEBI:57540"/>
    </ligand>
</feature>
<feature type="binding site" evidence="3">
    <location>
        <begin position="207"/>
        <end position="209"/>
    </location>
    <ligand>
        <name>NAD(+)</name>
        <dbReference type="ChEBI" id="CHEBI:57540"/>
    </ligand>
</feature>
<dbReference type="InterPro" id="IPR003000">
    <property type="entry name" value="Sirtuin"/>
</dbReference>